<dbReference type="InterPro" id="IPR013749">
    <property type="entry name" value="PM/HMP-P_kinase-1"/>
</dbReference>
<sequence>MNLPPVLTIAGSDSSGGAGIQADLKTFTALGVYGMSALTALTAQNTLHVTRVLLLPPDFLQAQLEAIWEDIPPVVVKTGMLGSSALIQTVRAFLRERAAGIPWVVDPVLVATSGARLLEEAAQGELLELCAEATVVTPNLPEAAALAHRPEPSSEEEAFSLGRELSTHYPHPYWLLKGGHASWEKHTLTSWVFKGGRLVQRFVQNRLPLPRPPHGTGCTLASAIAAYIARGEAPLVAIGAALDFVHRALAAAPPLGKGALLLNPLTASLAPTAPPHARA</sequence>
<dbReference type="FunFam" id="3.40.1190.20:FF:000003">
    <property type="entry name" value="Phosphomethylpyrimidine kinase ThiD"/>
    <property type="match status" value="1"/>
</dbReference>
<dbReference type="InterPro" id="IPR004399">
    <property type="entry name" value="HMP/HMP-P_kinase_dom"/>
</dbReference>
<dbReference type="Pfam" id="PF08543">
    <property type="entry name" value="Phos_pyr_kin"/>
    <property type="match status" value="1"/>
</dbReference>
<dbReference type="GO" id="GO:0005524">
    <property type="term" value="F:ATP binding"/>
    <property type="evidence" value="ECO:0007669"/>
    <property type="project" value="UniProtKB-KW"/>
</dbReference>
<dbReference type="PANTHER" id="PTHR20858:SF17">
    <property type="entry name" value="HYDROXYMETHYLPYRIMIDINE_PHOSPHOMETHYLPYRIMIDINE KINASE THI20-RELATED"/>
    <property type="match status" value="1"/>
</dbReference>
<organism evidence="8">
    <name type="scientific">uncultured Bacteroidota bacterium</name>
    <dbReference type="NCBI Taxonomy" id="152509"/>
    <lineage>
        <taxon>Bacteria</taxon>
        <taxon>Pseudomonadati</taxon>
        <taxon>Bacteroidota</taxon>
        <taxon>environmental samples</taxon>
    </lineage>
</organism>
<keyword evidence="3" id="KW-0808">Transferase</keyword>
<comment type="pathway">
    <text evidence="1">Cofactor biosynthesis; thiamine diphosphate biosynthesis.</text>
</comment>
<gene>
    <name evidence="8" type="ORF">HGMM_F25B04C37</name>
</gene>
<keyword evidence="6" id="KW-0067">ATP-binding</keyword>
<evidence type="ECO:0000259" key="7">
    <source>
        <dbReference type="Pfam" id="PF08543"/>
    </source>
</evidence>
<dbReference type="GO" id="GO:0008972">
    <property type="term" value="F:phosphomethylpyrimidine kinase activity"/>
    <property type="evidence" value="ECO:0007669"/>
    <property type="project" value="InterPro"/>
</dbReference>
<evidence type="ECO:0000256" key="4">
    <source>
        <dbReference type="ARBA" id="ARBA00022741"/>
    </source>
</evidence>
<evidence type="ECO:0000256" key="2">
    <source>
        <dbReference type="ARBA" id="ARBA00012135"/>
    </source>
</evidence>
<name>H5SGK8_9BACT</name>
<reference evidence="8" key="1">
    <citation type="journal article" date="2005" name="Environ. Microbiol.">
        <title>Genetic and functional properties of uncultivated thermophilic crenarchaeotes from a subsurface gold mine as revealed by analysis of genome fragments.</title>
        <authorList>
            <person name="Nunoura T."/>
            <person name="Hirayama H."/>
            <person name="Takami H."/>
            <person name="Oida H."/>
            <person name="Nishi S."/>
            <person name="Shimamura S."/>
            <person name="Suzuki Y."/>
            <person name="Inagaki F."/>
            <person name="Takai K."/>
            <person name="Nealson K.H."/>
            <person name="Horikoshi K."/>
        </authorList>
    </citation>
    <scope>NUCLEOTIDE SEQUENCE</scope>
</reference>
<evidence type="ECO:0000256" key="5">
    <source>
        <dbReference type="ARBA" id="ARBA00022777"/>
    </source>
</evidence>
<dbReference type="GO" id="GO:0005829">
    <property type="term" value="C:cytosol"/>
    <property type="evidence" value="ECO:0007669"/>
    <property type="project" value="TreeGrafter"/>
</dbReference>
<dbReference type="AlphaFoldDB" id="H5SGK8"/>
<dbReference type="Gene3D" id="3.40.1190.20">
    <property type="match status" value="1"/>
</dbReference>
<dbReference type="GO" id="GO:0009228">
    <property type="term" value="P:thiamine biosynthetic process"/>
    <property type="evidence" value="ECO:0007669"/>
    <property type="project" value="InterPro"/>
</dbReference>
<evidence type="ECO:0000256" key="6">
    <source>
        <dbReference type="ARBA" id="ARBA00022840"/>
    </source>
</evidence>
<protein>
    <recommendedName>
        <fullName evidence="2">hydroxymethylpyrimidine kinase</fullName>
        <ecNumber evidence="2">2.7.1.49</ecNumber>
    </recommendedName>
</protein>
<dbReference type="CDD" id="cd01169">
    <property type="entry name" value="HMPP_kinase"/>
    <property type="match status" value="1"/>
</dbReference>
<feature type="domain" description="Pyridoxamine kinase/Phosphomethylpyrimidine kinase" evidence="7">
    <location>
        <begin position="13"/>
        <end position="260"/>
    </location>
</feature>
<dbReference type="NCBIfam" id="TIGR00097">
    <property type="entry name" value="HMP-P_kinase"/>
    <property type="match status" value="1"/>
</dbReference>
<reference evidence="8" key="2">
    <citation type="journal article" date="2012" name="PLoS ONE">
        <title>A Deeply Branching Thermophilic Bacterium with an Ancient Acetyl-CoA Pathway Dominates a Subsurface Ecosystem.</title>
        <authorList>
            <person name="Takami H."/>
            <person name="Noguchi H."/>
            <person name="Takaki Y."/>
            <person name="Uchiyama I."/>
            <person name="Toyoda A."/>
            <person name="Nishi S."/>
            <person name="Chee G.-J."/>
            <person name="Arai W."/>
            <person name="Nunoura T."/>
            <person name="Itoh T."/>
            <person name="Hattori M."/>
            <person name="Takai K."/>
        </authorList>
    </citation>
    <scope>NUCLEOTIDE SEQUENCE</scope>
</reference>
<dbReference type="PANTHER" id="PTHR20858">
    <property type="entry name" value="PHOSPHOMETHYLPYRIMIDINE KINASE"/>
    <property type="match status" value="1"/>
</dbReference>
<keyword evidence="4" id="KW-0547">Nucleotide-binding</keyword>
<evidence type="ECO:0000256" key="3">
    <source>
        <dbReference type="ARBA" id="ARBA00022679"/>
    </source>
</evidence>
<keyword evidence="5" id="KW-0418">Kinase</keyword>
<dbReference type="InterPro" id="IPR029056">
    <property type="entry name" value="Ribokinase-like"/>
</dbReference>
<dbReference type="EMBL" id="AP011714">
    <property type="protein sequence ID" value="BAL55294.1"/>
    <property type="molecule type" value="Genomic_DNA"/>
</dbReference>
<dbReference type="GO" id="GO:0008902">
    <property type="term" value="F:hydroxymethylpyrimidine kinase activity"/>
    <property type="evidence" value="ECO:0007669"/>
    <property type="project" value="UniProtKB-EC"/>
</dbReference>
<dbReference type="SUPFAM" id="SSF53613">
    <property type="entry name" value="Ribokinase-like"/>
    <property type="match status" value="1"/>
</dbReference>
<dbReference type="EC" id="2.7.1.49" evidence="2"/>
<evidence type="ECO:0000313" key="8">
    <source>
        <dbReference type="EMBL" id="BAL55294.1"/>
    </source>
</evidence>
<proteinExistence type="predicted"/>
<accession>H5SGK8</accession>
<evidence type="ECO:0000256" key="1">
    <source>
        <dbReference type="ARBA" id="ARBA00004948"/>
    </source>
</evidence>